<name>A0A2S0MZL2_9BURK</name>
<keyword evidence="2" id="KW-1185">Reference proteome</keyword>
<reference evidence="1 2" key="1">
    <citation type="submission" date="2018-03" db="EMBL/GenBank/DDBJ databases">
        <title>Genome sequencing of Simplicispira sp.</title>
        <authorList>
            <person name="Kim S.-J."/>
            <person name="Heo J."/>
            <person name="Kwon S.-W."/>
        </authorList>
    </citation>
    <scope>NUCLEOTIDE SEQUENCE [LARGE SCALE GENOMIC DNA]</scope>
    <source>
        <strain evidence="1 2">SC1-8</strain>
    </source>
</reference>
<dbReference type="KEGG" id="simp:C6571_08460"/>
<dbReference type="Proteomes" id="UP000239326">
    <property type="component" value="Chromosome"/>
</dbReference>
<evidence type="ECO:0000313" key="2">
    <source>
        <dbReference type="Proteomes" id="UP000239326"/>
    </source>
</evidence>
<proteinExistence type="predicted"/>
<gene>
    <name evidence="1" type="ORF">C6571_08460</name>
</gene>
<dbReference type="AlphaFoldDB" id="A0A2S0MZL2"/>
<evidence type="ECO:0000313" key="1">
    <source>
        <dbReference type="EMBL" id="AVO41319.1"/>
    </source>
</evidence>
<dbReference type="EMBL" id="CP027669">
    <property type="protein sequence ID" value="AVO41319.1"/>
    <property type="molecule type" value="Genomic_DNA"/>
</dbReference>
<accession>A0A2S0MZL2</accession>
<protein>
    <submittedName>
        <fullName evidence="1">Uncharacterized protein</fullName>
    </submittedName>
</protein>
<dbReference type="RefSeq" id="WP_106446296.1">
    <property type="nucleotide sequence ID" value="NZ_CP027669.1"/>
</dbReference>
<sequence>MTTEKKTIRIGGAGGFWGNPGVETPQWVNSGAIGHALDEGLTEPTMSRLASAHLKRPQGLLQSTS</sequence>
<organism evidence="1 2">
    <name type="scientific">Simplicispira suum</name>
    <dbReference type="NCBI Taxonomy" id="2109915"/>
    <lineage>
        <taxon>Bacteria</taxon>
        <taxon>Pseudomonadati</taxon>
        <taxon>Pseudomonadota</taxon>
        <taxon>Betaproteobacteria</taxon>
        <taxon>Burkholderiales</taxon>
        <taxon>Comamonadaceae</taxon>
        <taxon>Simplicispira</taxon>
    </lineage>
</organism>